<evidence type="ECO:0000256" key="2">
    <source>
        <dbReference type="ARBA" id="ARBA00023295"/>
    </source>
</evidence>
<accession>A0A1Z4JQ83</accession>
<reference evidence="4 5" key="1">
    <citation type="submission" date="2017-06" db="EMBL/GenBank/DDBJ databases">
        <title>Genome sequencing of cyanobaciteial culture collection at National Institute for Environmental Studies (NIES).</title>
        <authorList>
            <person name="Hirose Y."/>
            <person name="Shimura Y."/>
            <person name="Fujisawa T."/>
            <person name="Nakamura Y."/>
            <person name="Kawachi M."/>
        </authorList>
    </citation>
    <scope>NUCLEOTIDE SEQUENCE [LARGE SCALE GENOMIC DNA]</scope>
    <source>
        <strain evidence="4 5">NIES-2135</strain>
    </source>
</reference>
<sequence>MSTQKIILDTDPGGDDIFALFWLQSLVKRGFAELIAVTTAAGNVSSRQTFSSASQILSLGGLPDVEVGRGVETSDASEDAAHIHGNDGMGNLSTLLPSPIHSYESARYSDEILIDRLNAMPGEITIIAIAPLTNLAAAEIKQPGILQKAKEIIVMGGAFRCPGNITSHAEFNFWFNPGSVETVLNSRNDIVITSLDITRHLIFTKEMALQIYQTNPESQIAQFLMKLCEFMIGTALQYRETQGTAGFLVHDAATLGYLFYPETMLWQRSHIQVETQGKWTRGQTLIDDRLTTKPSANAWIATQVDATQFFTNFIEDLKVLVR</sequence>
<dbReference type="GO" id="GO:0005829">
    <property type="term" value="C:cytosol"/>
    <property type="evidence" value="ECO:0007669"/>
    <property type="project" value="TreeGrafter"/>
</dbReference>
<dbReference type="InterPro" id="IPR023186">
    <property type="entry name" value="IUNH"/>
</dbReference>
<gene>
    <name evidence="4" type="ORF">NIES2135_57480</name>
</gene>
<keyword evidence="2" id="KW-0326">Glycosidase</keyword>
<evidence type="ECO:0000256" key="1">
    <source>
        <dbReference type="ARBA" id="ARBA00022801"/>
    </source>
</evidence>
<organism evidence="4 5">
    <name type="scientific">Leptolyngbya boryana NIES-2135</name>
    <dbReference type="NCBI Taxonomy" id="1973484"/>
    <lineage>
        <taxon>Bacteria</taxon>
        <taxon>Bacillati</taxon>
        <taxon>Cyanobacteriota</taxon>
        <taxon>Cyanophyceae</taxon>
        <taxon>Leptolyngbyales</taxon>
        <taxon>Leptolyngbyaceae</taxon>
        <taxon>Leptolyngbya group</taxon>
        <taxon>Leptolyngbya</taxon>
    </lineage>
</organism>
<dbReference type="PANTHER" id="PTHR12304:SF4">
    <property type="entry name" value="URIDINE NUCLEOSIDASE"/>
    <property type="match status" value="1"/>
</dbReference>
<dbReference type="PANTHER" id="PTHR12304">
    <property type="entry name" value="INOSINE-URIDINE PREFERRING NUCLEOSIDE HYDROLASE"/>
    <property type="match status" value="1"/>
</dbReference>
<dbReference type="Pfam" id="PF01156">
    <property type="entry name" value="IU_nuc_hydro"/>
    <property type="match status" value="1"/>
</dbReference>
<evidence type="ECO:0000259" key="3">
    <source>
        <dbReference type="Pfam" id="PF01156"/>
    </source>
</evidence>
<name>A0A1Z4JQ83_LEPBY</name>
<protein>
    <submittedName>
        <fullName evidence="4">Inosine-uridine preferring nucleoside hydrolase superfamily protein</fullName>
    </submittedName>
</protein>
<keyword evidence="1 4" id="KW-0378">Hydrolase</keyword>
<dbReference type="GO" id="GO:0006152">
    <property type="term" value="P:purine nucleoside catabolic process"/>
    <property type="evidence" value="ECO:0007669"/>
    <property type="project" value="TreeGrafter"/>
</dbReference>
<proteinExistence type="predicted"/>
<dbReference type="SUPFAM" id="SSF53590">
    <property type="entry name" value="Nucleoside hydrolase"/>
    <property type="match status" value="1"/>
</dbReference>
<dbReference type="GO" id="GO:0008477">
    <property type="term" value="F:purine nucleosidase activity"/>
    <property type="evidence" value="ECO:0007669"/>
    <property type="project" value="TreeGrafter"/>
</dbReference>
<dbReference type="EMBL" id="AP018203">
    <property type="protein sequence ID" value="BAY58874.1"/>
    <property type="molecule type" value="Genomic_DNA"/>
</dbReference>
<dbReference type="InterPro" id="IPR036452">
    <property type="entry name" value="Ribo_hydro-like"/>
</dbReference>
<dbReference type="AlphaFoldDB" id="A0A1Z4JQ83"/>
<evidence type="ECO:0000313" key="4">
    <source>
        <dbReference type="EMBL" id="BAY58874.1"/>
    </source>
</evidence>
<dbReference type="Gene3D" id="3.90.245.10">
    <property type="entry name" value="Ribonucleoside hydrolase-like"/>
    <property type="match status" value="1"/>
</dbReference>
<evidence type="ECO:0000313" key="5">
    <source>
        <dbReference type="Proteomes" id="UP000217895"/>
    </source>
</evidence>
<dbReference type="InterPro" id="IPR001910">
    <property type="entry name" value="Inosine/uridine_hydrolase_dom"/>
</dbReference>
<keyword evidence="5" id="KW-1185">Reference proteome</keyword>
<dbReference type="Proteomes" id="UP000217895">
    <property type="component" value="Chromosome"/>
</dbReference>
<feature type="domain" description="Inosine/uridine-preferring nucleoside hydrolase" evidence="3">
    <location>
        <begin position="6"/>
        <end position="310"/>
    </location>
</feature>